<reference evidence="2 3" key="1">
    <citation type="submission" date="2018-08" db="EMBL/GenBank/DDBJ databases">
        <title>A genome reference for cultivated species of the human gut microbiota.</title>
        <authorList>
            <person name="Zou Y."/>
            <person name="Xue W."/>
            <person name="Luo G."/>
        </authorList>
    </citation>
    <scope>NUCLEOTIDE SEQUENCE [LARGE SCALE GENOMIC DNA]</scope>
    <source>
        <strain evidence="2 3">OF03-11</strain>
    </source>
</reference>
<dbReference type="RefSeq" id="WP_118103906.1">
    <property type="nucleotide sequence ID" value="NZ_QSCO01000012.1"/>
</dbReference>
<accession>A0A413IC28</accession>
<dbReference type="InterPro" id="IPR018873">
    <property type="entry name" value="KilA-N_DNA-bd_domain"/>
</dbReference>
<sequence>MNQLELIQSKIYEIRGQRVMLDFDLAQMYGTETAQLKRAVRRNKKRFDGEDFMFEVTRDELSRCQIGTLNKSRGSNIKYLPFAFAMLSSVLNSETAIEINKGIMRAFVAIRQLIANPPPDKHSLLQKEVKELKQYIEEIFTDQNDINEDTRMQLELINQTLAELQVHQKLSDKPYRPIGFIRPEED</sequence>
<dbReference type="Proteomes" id="UP000284434">
    <property type="component" value="Unassembled WGS sequence"/>
</dbReference>
<gene>
    <name evidence="2" type="ORF">DXA53_10050</name>
</gene>
<dbReference type="EMBL" id="QSCO01000012">
    <property type="protein sequence ID" value="RGY06513.1"/>
    <property type="molecule type" value="Genomic_DNA"/>
</dbReference>
<evidence type="ECO:0000313" key="2">
    <source>
        <dbReference type="EMBL" id="RGY06513.1"/>
    </source>
</evidence>
<dbReference type="Pfam" id="PF10543">
    <property type="entry name" value="ORF6N"/>
    <property type="match status" value="1"/>
</dbReference>
<name>A0A413IC28_9BACT</name>
<protein>
    <submittedName>
        <fullName evidence="2">ORF6N domain-containing protein</fullName>
    </submittedName>
</protein>
<proteinExistence type="predicted"/>
<evidence type="ECO:0000259" key="1">
    <source>
        <dbReference type="Pfam" id="PF10543"/>
    </source>
</evidence>
<evidence type="ECO:0000313" key="3">
    <source>
        <dbReference type="Proteomes" id="UP000284434"/>
    </source>
</evidence>
<organism evidence="2 3">
    <name type="scientific">Odoribacter splanchnicus</name>
    <dbReference type="NCBI Taxonomy" id="28118"/>
    <lineage>
        <taxon>Bacteria</taxon>
        <taxon>Pseudomonadati</taxon>
        <taxon>Bacteroidota</taxon>
        <taxon>Bacteroidia</taxon>
        <taxon>Bacteroidales</taxon>
        <taxon>Odoribacteraceae</taxon>
        <taxon>Odoribacter</taxon>
    </lineage>
</organism>
<dbReference type="AlphaFoldDB" id="A0A413IC28"/>
<comment type="caution">
    <text evidence="2">The sequence shown here is derived from an EMBL/GenBank/DDBJ whole genome shotgun (WGS) entry which is preliminary data.</text>
</comment>
<feature type="domain" description="KilA-N DNA-binding" evidence="1">
    <location>
        <begin position="9"/>
        <end position="84"/>
    </location>
</feature>